<protein>
    <submittedName>
        <fullName evidence="4">DUF3413 domain-containing protein</fullName>
    </submittedName>
</protein>
<feature type="compositionally biased region" description="Acidic residues" evidence="1">
    <location>
        <begin position="249"/>
        <end position="265"/>
    </location>
</feature>
<keyword evidence="2" id="KW-0472">Membrane</keyword>
<keyword evidence="2" id="KW-0812">Transmembrane</keyword>
<feature type="domain" description="Inner membrane protein YejM N-terminal" evidence="3">
    <location>
        <begin position="9"/>
        <end position="184"/>
    </location>
</feature>
<reference evidence="4 5" key="1">
    <citation type="submission" date="2024-09" db="EMBL/GenBank/DDBJ databases">
        <authorList>
            <person name="Sun Q."/>
            <person name="Mori K."/>
        </authorList>
    </citation>
    <scope>NUCLEOTIDE SEQUENCE [LARGE SCALE GENOMIC DNA]</scope>
    <source>
        <strain evidence="4 5">CCM 7415</strain>
    </source>
</reference>
<gene>
    <name evidence="4" type="ORF">ACFFHW_05795</name>
</gene>
<dbReference type="EMBL" id="JBHLVX010000020">
    <property type="protein sequence ID" value="MFC0267512.1"/>
    <property type="molecule type" value="Genomic_DNA"/>
</dbReference>
<keyword evidence="2" id="KW-1133">Transmembrane helix</keyword>
<name>A0ABV6G1I6_9GAMM</name>
<evidence type="ECO:0000256" key="2">
    <source>
        <dbReference type="SAM" id="Phobius"/>
    </source>
</evidence>
<dbReference type="Proteomes" id="UP001589814">
    <property type="component" value="Unassembled WGS sequence"/>
</dbReference>
<evidence type="ECO:0000256" key="1">
    <source>
        <dbReference type="SAM" id="MobiDB-lite"/>
    </source>
</evidence>
<evidence type="ECO:0000313" key="4">
    <source>
        <dbReference type="EMBL" id="MFC0267512.1"/>
    </source>
</evidence>
<feature type="transmembrane region" description="Helical" evidence="2">
    <location>
        <begin position="47"/>
        <end position="75"/>
    </location>
</feature>
<evidence type="ECO:0000313" key="5">
    <source>
        <dbReference type="Proteomes" id="UP001589814"/>
    </source>
</evidence>
<proteinExistence type="predicted"/>
<dbReference type="Pfam" id="PF11893">
    <property type="entry name" value="DUF3413"/>
    <property type="match status" value="1"/>
</dbReference>
<feature type="transmembrane region" description="Helical" evidence="2">
    <location>
        <begin position="154"/>
        <end position="175"/>
    </location>
</feature>
<feature type="transmembrane region" description="Helical" evidence="2">
    <location>
        <begin position="12"/>
        <end position="35"/>
    </location>
</feature>
<dbReference type="RefSeq" id="WP_020647658.1">
    <property type="nucleotide sequence ID" value="NZ_JBHLVX010000020.1"/>
</dbReference>
<feature type="region of interest" description="Disordered" evidence="1">
    <location>
        <begin position="212"/>
        <end position="274"/>
    </location>
</feature>
<sequence>MPRISEDSLRFRLRASAFYTLFTLLLVWLVSLSYLPTVTPRETPLGIAWLVSVWLGGFGTLAVAAWIVLALLALFLKRRWMVWPAAVLATLGLGAIILDTRLMTTSDLHLLELGSRTPVVPGTGWWLLTGSFVVLAALFSLWLAWRVFARARRIAFPVGSALLLMPLLLIASVAIDLTTDADQTAALGGADSAATGEEALGSPATPVPEALEAASQRNASDAPVIDDSVDPVTTRDGDAASPGVTPDGAEPDDGATSDSTPDDSSADTRATASP</sequence>
<comment type="caution">
    <text evidence="4">The sequence shown here is derived from an EMBL/GenBank/DDBJ whole genome shotgun (WGS) entry which is preliminary data.</text>
</comment>
<feature type="transmembrane region" description="Helical" evidence="2">
    <location>
        <begin position="82"/>
        <end position="104"/>
    </location>
</feature>
<evidence type="ECO:0000259" key="3">
    <source>
        <dbReference type="Pfam" id="PF11893"/>
    </source>
</evidence>
<dbReference type="InterPro" id="IPR024588">
    <property type="entry name" value="YejM_N"/>
</dbReference>
<keyword evidence="5" id="KW-1185">Reference proteome</keyword>
<feature type="transmembrane region" description="Helical" evidence="2">
    <location>
        <begin position="124"/>
        <end position="145"/>
    </location>
</feature>
<accession>A0ABV6G1I6</accession>
<organism evidence="4 5">
    <name type="scientific">Kushneria aurantia</name>
    <dbReference type="NCBI Taxonomy" id="504092"/>
    <lineage>
        <taxon>Bacteria</taxon>
        <taxon>Pseudomonadati</taxon>
        <taxon>Pseudomonadota</taxon>
        <taxon>Gammaproteobacteria</taxon>
        <taxon>Oceanospirillales</taxon>
        <taxon>Halomonadaceae</taxon>
        <taxon>Kushneria</taxon>
    </lineage>
</organism>